<gene>
    <name evidence="1" type="ORF">MICAC_3380008</name>
</gene>
<protein>
    <submittedName>
        <fullName evidence="1">Similar to tr|Q8YMW0|Q8YMW0</fullName>
    </submittedName>
</protein>
<dbReference type="AlphaFoldDB" id="I4G3H4"/>
<accession>I4G3H4</accession>
<dbReference type="EMBL" id="CAIJ01000266">
    <property type="protein sequence ID" value="CCI02485.1"/>
    <property type="molecule type" value="Genomic_DNA"/>
</dbReference>
<evidence type="ECO:0000313" key="1">
    <source>
        <dbReference type="EMBL" id="CCI02485.1"/>
    </source>
</evidence>
<organism evidence="1 2">
    <name type="scientific">Microcystis aeruginosa PCC 9443</name>
    <dbReference type="NCBI Taxonomy" id="1160281"/>
    <lineage>
        <taxon>Bacteria</taxon>
        <taxon>Bacillati</taxon>
        <taxon>Cyanobacteriota</taxon>
        <taxon>Cyanophyceae</taxon>
        <taxon>Oscillatoriophycideae</taxon>
        <taxon>Chroococcales</taxon>
        <taxon>Microcystaceae</taxon>
        <taxon>Microcystis</taxon>
    </lineage>
</organism>
<proteinExistence type="predicted"/>
<dbReference type="HOGENOM" id="CLU_129905_0_0_3"/>
<evidence type="ECO:0000313" key="2">
    <source>
        <dbReference type="Proteomes" id="UP000003480"/>
    </source>
</evidence>
<comment type="caution">
    <text evidence="1">The sequence shown here is derived from an EMBL/GenBank/DDBJ whole genome shotgun (WGS) entry which is preliminary data.</text>
</comment>
<reference evidence="1 2" key="1">
    <citation type="submission" date="2012-04" db="EMBL/GenBank/DDBJ databases">
        <authorList>
            <person name="Genoscope - CEA"/>
        </authorList>
    </citation>
    <scope>NUCLEOTIDE SEQUENCE [LARGE SCALE GENOMIC DNA]</scope>
    <source>
        <strain evidence="1 2">9443</strain>
    </source>
</reference>
<sequence>MTDKMNPKFKDITAWEQAQLLMQPAFIRVLDNLRKQLENSLWKGTYTEIQDPYPSYLLCLTYLDRSVTVNIWELCFQVCFLDYPTDEGESVTIDTSLLDSTGELDWQSLETKTERIIKQLFANLPQ</sequence>
<dbReference type="Proteomes" id="UP000003480">
    <property type="component" value="Unassembled WGS sequence"/>
</dbReference>
<name>I4G3H4_MICAE</name>